<name>A0A9X0B2X1_9EURO</name>
<dbReference type="GeneID" id="81372322"/>
<dbReference type="AlphaFoldDB" id="A0A9X0B2X1"/>
<dbReference type="Proteomes" id="UP001147747">
    <property type="component" value="Unassembled WGS sequence"/>
</dbReference>
<feature type="compositionally biased region" description="Low complexity" evidence="1">
    <location>
        <begin position="281"/>
        <end position="291"/>
    </location>
</feature>
<keyword evidence="3" id="KW-1185">Reference proteome</keyword>
<comment type="caution">
    <text evidence="2">The sequence shown here is derived from an EMBL/GenBank/DDBJ whole genome shotgun (WGS) entry which is preliminary data.</text>
</comment>
<protein>
    <submittedName>
        <fullName evidence="2">Uncharacterized protein</fullName>
    </submittedName>
</protein>
<proteinExistence type="predicted"/>
<sequence>MSPRSPQSLDSPNGAALTWIFDHCLRYPASYEIPLRDMYTFNYLETRWKKEMEAALTRLGIKREDAENPNSSGFAGKYPGVMTWLHSMNTKARTVTALYTQIYVGLRRWVLINDMLLEPQNKHLKTQRDGFFRYINAVAINGKEALDPVIVQGAPEGEATSWGPLHDCLVRYVDHVNELINECLVVTEPSYLSEGGSPHRNKNRKADSGISFGSSGIDASLAEGEAEKPLPYFPIPKANPAKTGSFLERIAREVRSLGPNARTKNLKKMKSTTALDSRPGSQQSSAESSFFEIDEQKRRRLLGEATSRKISQS</sequence>
<evidence type="ECO:0000256" key="1">
    <source>
        <dbReference type="SAM" id="MobiDB-lite"/>
    </source>
</evidence>
<dbReference type="RefSeq" id="XP_056483962.1">
    <property type="nucleotide sequence ID" value="XM_056633342.1"/>
</dbReference>
<dbReference type="OrthoDB" id="3533623at2759"/>
<feature type="region of interest" description="Disordered" evidence="1">
    <location>
        <begin position="257"/>
        <end position="313"/>
    </location>
</feature>
<reference evidence="2" key="2">
    <citation type="journal article" date="2023" name="IMA Fungus">
        <title>Comparative genomic study of the Penicillium genus elucidates a diverse pangenome and 15 lateral gene transfer events.</title>
        <authorList>
            <person name="Petersen C."/>
            <person name="Sorensen T."/>
            <person name="Nielsen M.R."/>
            <person name="Sondergaard T.E."/>
            <person name="Sorensen J.L."/>
            <person name="Fitzpatrick D.A."/>
            <person name="Frisvad J.C."/>
            <person name="Nielsen K.L."/>
        </authorList>
    </citation>
    <scope>NUCLEOTIDE SEQUENCE</scope>
    <source>
        <strain evidence="2">IBT 29677</strain>
    </source>
</reference>
<reference evidence="2" key="1">
    <citation type="submission" date="2022-12" db="EMBL/GenBank/DDBJ databases">
        <authorList>
            <person name="Petersen C."/>
        </authorList>
    </citation>
    <scope>NUCLEOTIDE SEQUENCE</scope>
    <source>
        <strain evidence="2">IBT 29677</strain>
    </source>
</reference>
<evidence type="ECO:0000313" key="2">
    <source>
        <dbReference type="EMBL" id="KAJ5386164.1"/>
    </source>
</evidence>
<dbReference type="EMBL" id="JAPZBU010000009">
    <property type="protein sequence ID" value="KAJ5386164.1"/>
    <property type="molecule type" value="Genomic_DNA"/>
</dbReference>
<gene>
    <name evidence="2" type="ORF">N7509_008705</name>
</gene>
<organism evidence="2 3">
    <name type="scientific">Penicillium cosmopolitanum</name>
    <dbReference type="NCBI Taxonomy" id="1131564"/>
    <lineage>
        <taxon>Eukaryota</taxon>
        <taxon>Fungi</taxon>
        <taxon>Dikarya</taxon>
        <taxon>Ascomycota</taxon>
        <taxon>Pezizomycotina</taxon>
        <taxon>Eurotiomycetes</taxon>
        <taxon>Eurotiomycetidae</taxon>
        <taxon>Eurotiales</taxon>
        <taxon>Aspergillaceae</taxon>
        <taxon>Penicillium</taxon>
    </lineage>
</organism>
<accession>A0A9X0B2X1</accession>
<evidence type="ECO:0000313" key="3">
    <source>
        <dbReference type="Proteomes" id="UP001147747"/>
    </source>
</evidence>